<evidence type="ECO:0000256" key="1">
    <source>
        <dbReference type="ARBA" id="ARBA00004141"/>
    </source>
</evidence>
<dbReference type="OrthoDB" id="9791970at2"/>
<dbReference type="InterPro" id="IPR000440">
    <property type="entry name" value="NADH_UbQ/plastoQ_OxRdtase_su3"/>
</dbReference>
<evidence type="ECO:0000256" key="9">
    <source>
        <dbReference type="ARBA" id="ARBA00023027"/>
    </source>
</evidence>
<evidence type="ECO:0000256" key="5">
    <source>
        <dbReference type="ARBA" id="ARBA00022692"/>
    </source>
</evidence>
<comment type="similarity">
    <text evidence="2 12 13">Belongs to the complex I subunit 3 family.</text>
</comment>
<evidence type="ECO:0000256" key="6">
    <source>
        <dbReference type="ARBA" id="ARBA00022719"/>
    </source>
</evidence>
<keyword evidence="4 12" id="KW-1003">Cell membrane</keyword>
<evidence type="ECO:0000256" key="10">
    <source>
        <dbReference type="ARBA" id="ARBA00023075"/>
    </source>
</evidence>
<dbReference type="GO" id="GO:0005886">
    <property type="term" value="C:plasma membrane"/>
    <property type="evidence" value="ECO:0007669"/>
    <property type="project" value="UniProtKB-SubCell"/>
</dbReference>
<keyword evidence="7 12" id="KW-1278">Translocase</keyword>
<evidence type="ECO:0000256" key="4">
    <source>
        <dbReference type="ARBA" id="ARBA00022475"/>
    </source>
</evidence>
<dbReference type="Gene3D" id="1.20.58.1610">
    <property type="entry name" value="NADH:ubiquinone/plastoquinone oxidoreductase, chain 3"/>
    <property type="match status" value="1"/>
</dbReference>
<dbReference type="InterPro" id="IPR038430">
    <property type="entry name" value="NDAH_ubi_oxred_su3_sf"/>
</dbReference>
<dbReference type="Proteomes" id="UP000007100">
    <property type="component" value="Chromosome"/>
</dbReference>
<dbReference type="RefSeq" id="WP_013639611.1">
    <property type="nucleotide sequence ID" value="NC_015186.1"/>
</dbReference>
<sequence length="132" mass="14849">MADNAHYWVLLVYTFVVIALVAGMIGVSHFLGQRHLKRATIEPFESGIVTVGYARFRLPVQFYLIAMFFVIFDLEAAYLYAWATAVHAAGWTGYVVISVFILALLAALAYLWRAGALEWGPKPRALAIVRRR</sequence>
<dbReference type="KEGG" id="amv:ACMV_07750"/>
<accession>F0J573</accession>
<keyword evidence="9 12" id="KW-0520">NAD</keyword>
<keyword evidence="12" id="KW-0997">Cell inner membrane</keyword>
<dbReference type="GO" id="GO:0030964">
    <property type="term" value="C:NADH dehydrogenase complex"/>
    <property type="evidence" value="ECO:0007669"/>
    <property type="project" value="TreeGrafter"/>
</dbReference>
<evidence type="ECO:0000256" key="2">
    <source>
        <dbReference type="ARBA" id="ARBA00008472"/>
    </source>
</evidence>
<dbReference type="EC" id="7.1.1.-" evidence="12"/>
<keyword evidence="8 12" id="KW-1133">Transmembrane helix</keyword>
<proteinExistence type="inferred from homology"/>
<protein>
    <recommendedName>
        <fullName evidence="12">NADH-quinone oxidoreductase subunit A</fullName>
        <ecNumber evidence="12">7.1.1.-</ecNumber>
    </recommendedName>
    <alternativeName>
        <fullName evidence="12">NADH dehydrogenase I subunit A</fullName>
    </alternativeName>
    <alternativeName>
        <fullName evidence="12">NDH-1 subunit A</fullName>
    </alternativeName>
    <alternativeName>
        <fullName evidence="12">NUO1</fullName>
    </alternativeName>
</protein>
<keyword evidence="11 12" id="KW-0472">Membrane</keyword>
<dbReference type="PANTHER" id="PTHR11058:SF21">
    <property type="entry name" value="NADH-QUINONE OXIDOREDUCTASE SUBUNIT A"/>
    <property type="match status" value="1"/>
</dbReference>
<dbReference type="PANTHER" id="PTHR11058">
    <property type="entry name" value="NADH-UBIQUINONE OXIDOREDUCTASE CHAIN 3"/>
    <property type="match status" value="1"/>
</dbReference>
<evidence type="ECO:0000256" key="7">
    <source>
        <dbReference type="ARBA" id="ARBA00022967"/>
    </source>
</evidence>
<organism evidence="14 15">
    <name type="scientific">Acidiphilium multivorum (strain DSM 11245 / JCM 8867 / NBRC 100883 / AIU 301)</name>
    <dbReference type="NCBI Taxonomy" id="926570"/>
    <lineage>
        <taxon>Bacteria</taxon>
        <taxon>Pseudomonadati</taxon>
        <taxon>Pseudomonadota</taxon>
        <taxon>Alphaproteobacteria</taxon>
        <taxon>Acetobacterales</taxon>
        <taxon>Acidocellaceae</taxon>
        <taxon>Acidiphilium</taxon>
    </lineage>
</organism>
<evidence type="ECO:0000313" key="14">
    <source>
        <dbReference type="EMBL" id="BAJ80122.1"/>
    </source>
</evidence>
<dbReference type="InterPro" id="IPR023043">
    <property type="entry name" value="NAD(P)H_OxRDtase_bac/plastid"/>
</dbReference>
<comment type="subcellular location">
    <subcellularLocation>
        <location evidence="12">Cell inner membrane</location>
        <topology evidence="12">Multi-pass membrane protein</topology>
    </subcellularLocation>
    <subcellularLocation>
        <location evidence="13">Cell membrane</location>
        <topology evidence="13">Multi-pass membrane protein</topology>
    </subcellularLocation>
    <subcellularLocation>
        <location evidence="1">Membrane</location>
        <topology evidence="1">Multi-pass membrane protein</topology>
    </subcellularLocation>
</comment>
<dbReference type="GO" id="GO:0048038">
    <property type="term" value="F:quinone binding"/>
    <property type="evidence" value="ECO:0007669"/>
    <property type="project" value="UniProtKB-KW"/>
</dbReference>
<dbReference type="EMBL" id="AP012035">
    <property type="protein sequence ID" value="BAJ80122.1"/>
    <property type="molecule type" value="Genomic_DNA"/>
</dbReference>
<dbReference type="GO" id="GO:0008137">
    <property type="term" value="F:NADH dehydrogenase (ubiquinone) activity"/>
    <property type="evidence" value="ECO:0007669"/>
    <property type="project" value="InterPro"/>
</dbReference>
<dbReference type="GO" id="GO:0050136">
    <property type="term" value="F:NADH dehydrogenase (quinone) (non-electrogenic) activity"/>
    <property type="evidence" value="ECO:0007669"/>
    <property type="project" value="UniProtKB-UniRule"/>
</dbReference>
<comment type="subunit">
    <text evidence="12">NDH-1 is composed of 14 different subunits. Subunits NuoA, H, J, K, L, M, N constitute the membrane sector of the complex.</text>
</comment>
<keyword evidence="6 12" id="KW-0874">Quinone</keyword>
<feature type="transmembrane region" description="Helical" evidence="12">
    <location>
        <begin position="89"/>
        <end position="112"/>
    </location>
</feature>
<comment type="catalytic activity">
    <reaction evidence="12 13">
        <text>a quinone + NADH + 5 H(+)(in) = a quinol + NAD(+) + 4 H(+)(out)</text>
        <dbReference type="Rhea" id="RHEA:57888"/>
        <dbReference type="ChEBI" id="CHEBI:15378"/>
        <dbReference type="ChEBI" id="CHEBI:24646"/>
        <dbReference type="ChEBI" id="CHEBI:57540"/>
        <dbReference type="ChEBI" id="CHEBI:57945"/>
        <dbReference type="ChEBI" id="CHEBI:132124"/>
    </reaction>
</comment>
<dbReference type="HOGENOM" id="CLU_119549_2_1_5"/>
<feature type="transmembrane region" description="Helical" evidence="12">
    <location>
        <begin position="62"/>
        <end position="83"/>
    </location>
</feature>
<comment type="function">
    <text evidence="12">NDH-1 shuttles electrons from NADH, via FMN and iron-sulfur (Fe-S) centers, to quinones in the respiratory chain. The immediate electron acceptor for the enzyme in this species is believed to be ubiquinone. Couples the redox reaction to proton translocation (for every two electrons transferred, four hydrogen ions are translocated across the cytoplasmic membrane), and thus conserves the redox energy in a proton gradient.</text>
</comment>
<dbReference type="Pfam" id="PF00507">
    <property type="entry name" value="Oxidored_q4"/>
    <property type="match status" value="1"/>
</dbReference>
<reference evidence="14 15" key="1">
    <citation type="submission" date="2010-12" db="EMBL/GenBank/DDBJ databases">
        <title>Whole genome sequence of Acidiphilium multivorum AIU301.</title>
        <authorList>
            <person name="Narita-Yamada S."/>
            <person name="Nakamura S."/>
            <person name="Ito N."/>
            <person name="Takarada H."/>
            <person name="Katano Y."/>
            <person name="Nakazawa H."/>
            <person name="Hosoyama A."/>
            <person name="Yamada R."/>
            <person name="Fujita N."/>
        </authorList>
    </citation>
    <scope>NUCLEOTIDE SEQUENCE [LARGE SCALE GENOMIC DNA]</scope>
    <source>
        <strain evidence="15">DSM 11245 / JCM 8867 / AIU301</strain>
    </source>
</reference>
<keyword evidence="15" id="KW-1185">Reference proteome</keyword>
<keyword evidence="3 12" id="KW-0813">Transport</keyword>
<evidence type="ECO:0000256" key="11">
    <source>
        <dbReference type="ARBA" id="ARBA00023136"/>
    </source>
</evidence>
<evidence type="ECO:0000256" key="13">
    <source>
        <dbReference type="RuleBase" id="RU003639"/>
    </source>
</evidence>
<evidence type="ECO:0000256" key="8">
    <source>
        <dbReference type="ARBA" id="ARBA00022989"/>
    </source>
</evidence>
<evidence type="ECO:0000256" key="3">
    <source>
        <dbReference type="ARBA" id="ARBA00022448"/>
    </source>
</evidence>
<keyword evidence="10 12" id="KW-0830">Ubiquinone</keyword>
<feature type="transmembrane region" description="Helical" evidence="12">
    <location>
        <begin position="6"/>
        <end position="31"/>
    </location>
</feature>
<name>F0J573_ACIMA</name>
<evidence type="ECO:0000313" key="15">
    <source>
        <dbReference type="Proteomes" id="UP000007100"/>
    </source>
</evidence>
<gene>
    <name evidence="12 14" type="primary">nuoA</name>
    <name evidence="14" type="ordered locus">ACMV_07750</name>
</gene>
<dbReference type="AlphaFoldDB" id="F0J573"/>
<dbReference type="HAMAP" id="MF_01394">
    <property type="entry name" value="NDH1_NuoA"/>
    <property type="match status" value="1"/>
</dbReference>
<keyword evidence="14" id="KW-0560">Oxidoreductase</keyword>
<keyword evidence="5 12" id="KW-0812">Transmembrane</keyword>
<evidence type="ECO:0000256" key="12">
    <source>
        <dbReference type="HAMAP-Rule" id="MF_01394"/>
    </source>
</evidence>